<dbReference type="RefSeq" id="WP_182338104.1">
    <property type="nucleotide sequence ID" value="NZ_JACGXS010000001.1"/>
</dbReference>
<evidence type="ECO:0000313" key="3">
    <source>
        <dbReference type="Proteomes" id="UP000547058"/>
    </source>
</evidence>
<keyword evidence="1" id="KW-0472">Membrane</keyword>
<evidence type="ECO:0000256" key="1">
    <source>
        <dbReference type="SAM" id="Phobius"/>
    </source>
</evidence>
<dbReference type="InterPro" id="IPR021354">
    <property type="entry name" value="DUF2975"/>
</dbReference>
<comment type="caution">
    <text evidence="2">The sequence shown here is derived from an EMBL/GenBank/DDBJ whole genome shotgun (WGS) entry which is preliminary data.</text>
</comment>
<evidence type="ECO:0000313" key="2">
    <source>
        <dbReference type="EMBL" id="MBA8680944.1"/>
    </source>
</evidence>
<organism evidence="2 3">
    <name type="scientific">Stenotrophomonas tumulicola</name>
    <dbReference type="NCBI Taxonomy" id="1685415"/>
    <lineage>
        <taxon>Bacteria</taxon>
        <taxon>Pseudomonadati</taxon>
        <taxon>Pseudomonadota</taxon>
        <taxon>Gammaproteobacteria</taxon>
        <taxon>Lysobacterales</taxon>
        <taxon>Lysobacteraceae</taxon>
        <taxon>Stenotrophomonas</taxon>
    </lineage>
</organism>
<feature type="transmembrane region" description="Helical" evidence="1">
    <location>
        <begin position="127"/>
        <end position="149"/>
    </location>
</feature>
<feature type="transmembrane region" description="Helical" evidence="1">
    <location>
        <begin position="98"/>
        <end position="121"/>
    </location>
</feature>
<keyword evidence="1" id="KW-0812">Transmembrane</keyword>
<dbReference type="Pfam" id="PF11188">
    <property type="entry name" value="DUF2975"/>
    <property type="match status" value="1"/>
</dbReference>
<name>A0A7W3IHT3_9GAMM</name>
<gene>
    <name evidence="2" type="ORF">H4O11_03890</name>
</gene>
<keyword evidence="3" id="KW-1185">Reference proteome</keyword>
<sequence length="166" mass="17249">MSIKLCRASRRLRMVLWAGVVLGPLLTASALVGAWQGGSGLGGTTLDAAGLPLPWATALAVAQSLLVSAALYQLAALLGQVQAERLFPQQASGRVRRFAALLLLAVIVHGPASAVLAAVLGPHEGTVAIALDMADLLALLVTAVLWLVARFFDAASRLEDDHRSIV</sequence>
<accession>A0A7W3IHT3</accession>
<proteinExistence type="predicted"/>
<reference evidence="2 3" key="1">
    <citation type="submission" date="2020-08" db="EMBL/GenBank/DDBJ databases">
        <title>Stenotrophomonas tumulicola JCM 30961.</title>
        <authorList>
            <person name="Deng Y."/>
        </authorList>
    </citation>
    <scope>NUCLEOTIDE SEQUENCE [LARGE SCALE GENOMIC DNA]</scope>
    <source>
        <strain evidence="2 3">JCM 30961</strain>
    </source>
</reference>
<feature type="transmembrane region" description="Helical" evidence="1">
    <location>
        <begin position="58"/>
        <end position="78"/>
    </location>
</feature>
<keyword evidence="1" id="KW-1133">Transmembrane helix</keyword>
<dbReference type="EMBL" id="JACGXS010000001">
    <property type="protein sequence ID" value="MBA8680944.1"/>
    <property type="molecule type" value="Genomic_DNA"/>
</dbReference>
<dbReference type="AlphaFoldDB" id="A0A7W3IHT3"/>
<dbReference type="Proteomes" id="UP000547058">
    <property type="component" value="Unassembled WGS sequence"/>
</dbReference>
<protein>
    <submittedName>
        <fullName evidence="2">DUF2975 domain-containing protein</fullName>
    </submittedName>
</protein>